<evidence type="ECO:0008006" key="3">
    <source>
        <dbReference type="Google" id="ProtNLM"/>
    </source>
</evidence>
<feature type="transmembrane region" description="Helical" evidence="1">
    <location>
        <begin position="214"/>
        <end position="240"/>
    </location>
</feature>
<evidence type="ECO:0000256" key="1">
    <source>
        <dbReference type="SAM" id="Phobius"/>
    </source>
</evidence>
<reference evidence="2" key="1">
    <citation type="submission" date="2020-01" db="EMBL/GenBank/DDBJ databases">
        <authorList>
            <person name="Meier V. D."/>
            <person name="Meier V D."/>
        </authorList>
    </citation>
    <scope>NUCLEOTIDE SEQUENCE</scope>
    <source>
        <strain evidence="2">HLG_WM_MAG_04</strain>
    </source>
</reference>
<keyword evidence="1" id="KW-1133">Transmembrane helix</keyword>
<feature type="transmembrane region" description="Helical" evidence="1">
    <location>
        <begin position="89"/>
        <end position="110"/>
    </location>
</feature>
<feature type="transmembrane region" description="Helical" evidence="1">
    <location>
        <begin position="157"/>
        <end position="180"/>
    </location>
</feature>
<feature type="transmembrane region" description="Helical" evidence="1">
    <location>
        <begin position="306"/>
        <end position="328"/>
    </location>
</feature>
<gene>
    <name evidence="2" type="ORF">HELGO_WM2203</name>
</gene>
<evidence type="ECO:0000313" key="2">
    <source>
        <dbReference type="EMBL" id="CAA6803060.1"/>
    </source>
</evidence>
<keyword evidence="1" id="KW-0812">Transmembrane</keyword>
<dbReference type="InterPro" id="IPR010295">
    <property type="entry name" value="DUF898"/>
</dbReference>
<accession>A0A6S6S0T1</accession>
<feature type="transmembrane region" description="Helical" evidence="1">
    <location>
        <begin position="39"/>
        <end position="59"/>
    </location>
</feature>
<feature type="transmembrane region" description="Helical" evidence="1">
    <location>
        <begin position="116"/>
        <end position="136"/>
    </location>
</feature>
<keyword evidence="1" id="KW-0472">Membrane</keyword>
<dbReference type="Pfam" id="PF05987">
    <property type="entry name" value="DUF898"/>
    <property type="match status" value="1"/>
</dbReference>
<name>A0A6S6S0T1_9BACT</name>
<organism evidence="2">
    <name type="scientific">uncultured Sulfurovum sp</name>
    <dbReference type="NCBI Taxonomy" id="269237"/>
    <lineage>
        <taxon>Bacteria</taxon>
        <taxon>Pseudomonadati</taxon>
        <taxon>Campylobacterota</taxon>
        <taxon>Epsilonproteobacteria</taxon>
        <taxon>Campylobacterales</taxon>
        <taxon>Sulfurovaceae</taxon>
        <taxon>Sulfurovum</taxon>
        <taxon>environmental samples</taxon>
    </lineage>
</organism>
<protein>
    <recommendedName>
        <fullName evidence="3">DUF898 domain-containing protein</fullName>
    </recommendedName>
</protein>
<sequence>MVLENIYVKEKQKDEQHQVDKVITEAKYFEFKGSGSEYFRIWIVNIALTILTLGIYSAWAKVRANRYLYANTYLNGSNFEYNADPVRILIGRVIVVALYGFFVIFSQYLFMFEVAGAIALLAFIAMPWLVRQAVCFKLRNTSYRHVPFRYEGSVGSFYLFFIWHIILNIFTLMLIFPYSYVKFKELIINNAHYGDGNFKFVGKSGSVYGIYIKMFLWSTMVLLSVTMVLTTLGVGVVSTFQELSTSDVKVNSDIVAILGSLTIFLLYLPFIFWNKGLSDGYFSNYVRNHTTLNGSELKGEMQPFKLGVISAGNALAILFSLGLLYPWAKIRYLKYKLEHSSFTCKDYEQFQSHGYVTGSSVGEEMVDFFDIDIGL</sequence>
<dbReference type="AlphaFoldDB" id="A0A6S6S0T1"/>
<proteinExistence type="predicted"/>
<dbReference type="EMBL" id="CACVAX010000006">
    <property type="protein sequence ID" value="CAA6803060.1"/>
    <property type="molecule type" value="Genomic_DNA"/>
</dbReference>
<feature type="transmembrane region" description="Helical" evidence="1">
    <location>
        <begin position="252"/>
        <end position="273"/>
    </location>
</feature>